<sequence>MEEQEESANQVTDSMAAMTVAPETGTSSPKCQRETWLTDDDKLARLAEELQINSSCDVTEKAALCEGNKTIGKEQENQEKPKCEGNGPVGKCREGVLESPEHNDCPSDIAQNTKVSSDAKKEPIGLCSADSAKSSSGSRKDHSHDAVGSQDRGSNVDGSEWGCECSSSQYRDDIESGDGTCSETATGDRPVCQQDAGGDRPICQQDAAGDRPVCQQDPPRTQIKDRASLNF</sequence>
<dbReference type="Proteomes" id="UP001209878">
    <property type="component" value="Unassembled WGS sequence"/>
</dbReference>
<feature type="compositionally biased region" description="Basic and acidic residues" evidence="1">
    <location>
        <begin position="71"/>
        <end position="83"/>
    </location>
</feature>
<evidence type="ECO:0000313" key="2">
    <source>
        <dbReference type="EMBL" id="KAK2194241.1"/>
    </source>
</evidence>
<name>A0AAD9PGP8_RIDPI</name>
<dbReference type="EMBL" id="JAODUO010000001">
    <property type="protein sequence ID" value="KAK2194241.1"/>
    <property type="molecule type" value="Genomic_DNA"/>
</dbReference>
<reference evidence="2" key="1">
    <citation type="journal article" date="2023" name="Mol. Biol. Evol.">
        <title>Third-Generation Sequencing Reveals the Adaptive Role of the Epigenome in Three Deep-Sea Polychaetes.</title>
        <authorList>
            <person name="Perez M."/>
            <person name="Aroh O."/>
            <person name="Sun Y."/>
            <person name="Lan Y."/>
            <person name="Juniper S.K."/>
            <person name="Young C.R."/>
            <person name="Angers B."/>
            <person name="Qian P.Y."/>
        </authorList>
    </citation>
    <scope>NUCLEOTIDE SEQUENCE</scope>
    <source>
        <strain evidence="2">R07B-5</strain>
    </source>
</reference>
<feature type="compositionally biased region" description="Basic and acidic residues" evidence="1">
    <location>
        <begin position="91"/>
        <end position="105"/>
    </location>
</feature>
<feature type="compositionally biased region" description="Low complexity" evidence="1">
    <location>
        <begin position="128"/>
        <end position="137"/>
    </location>
</feature>
<feature type="region of interest" description="Disordered" evidence="1">
    <location>
        <begin position="1"/>
        <end position="32"/>
    </location>
</feature>
<accession>A0AAD9PGP8</accession>
<keyword evidence="3" id="KW-1185">Reference proteome</keyword>
<gene>
    <name evidence="2" type="ORF">NP493_1g05015</name>
</gene>
<dbReference type="AlphaFoldDB" id="A0AAD9PGP8"/>
<evidence type="ECO:0000313" key="3">
    <source>
        <dbReference type="Proteomes" id="UP001209878"/>
    </source>
</evidence>
<organism evidence="2 3">
    <name type="scientific">Ridgeia piscesae</name>
    <name type="common">Tubeworm</name>
    <dbReference type="NCBI Taxonomy" id="27915"/>
    <lineage>
        <taxon>Eukaryota</taxon>
        <taxon>Metazoa</taxon>
        <taxon>Spiralia</taxon>
        <taxon>Lophotrochozoa</taxon>
        <taxon>Annelida</taxon>
        <taxon>Polychaeta</taxon>
        <taxon>Sedentaria</taxon>
        <taxon>Canalipalpata</taxon>
        <taxon>Sabellida</taxon>
        <taxon>Siboglinidae</taxon>
        <taxon>Ridgeia</taxon>
    </lineage>
</organism>
<protein>
    <submittedName>
        <fullName evidence="2">Uncharacterized protein</fullName>
    </submittedName>
</protein>
<evidence type="ECO:0000256" key="1">
    <source>
        <dbReference type="SAM" id="MobiDB-lite"/>
    </source>
</evidence>
<feature type="region of interest" description="Disordered" evidence="1">
    <location>
        <begin position="70"/>
        <end position="231"/>
    </location>
</feature>
<feature type="compositionally biased region" description="Basic and acidic residues" evidence="1">
    <location>
        <begin position="222"/>
        <end position="231"/>
    </location>
</feature>
<comment type="caution">
    <text evidence="2">The sequence shown here is derived from an EMBL/GenBank/DDBJ whole genome shotgun (WGS) entry which is preliminary data.</text>
</comment>
<proteinExistence type="predicted"/>